<dbReference type="PANTHER" id="PTHR42776">
    <property type="entry name" value="SERINE PEPTIDASE S9 FAMILY MEMBER"/>
    <property type="match status" value="1"/>
</dbReference>
<keyword evidence="2" id="KW-0645">Protease</keyword>
<gene>
    <name evidence="7" type="ORF">SAMN05216277_106178</name>
</gene>
<evidence type="ECO:0000256" key="1">
    <source>
        <dbReference type="ARBA" id="ARBA00010040"/>
    </source>
</evidence>
<evidence type="ECO:0000256" key="2">
    <source>
        <dbReference type="ARBA" id="ARBA00022670"/>
    </source>
</evidence>
<proteinExistence type="inferred from homology"/>
<dbReference type="RefSeq" id="WP_074878278.1">
    <property type="nucleotide sequence ID" value="NZ_FOXI01000006.1"/>
</dbReference>
<evidence type="ECO:0000256" key="5">
    <source>
        <dbReference type="SAM" id="MobiDB-lite"/>
    </source>
</evidence>
<dbReference type="FunFam" id="3.40.50.1820:FF:000028">
    <property type="entry name" value="S9 family peptidase"/>
    <property type="match status" value="1"/>
</dbReference>
<evidence type="ECO:0000313" key="7">
    <source>
        <dbReference type="EMBL" id="SFP71556.1"/>
    </source>
</evidence>
<comment type="similarity">
    <text evidence="1">Belongs to the peptidase S9C family.</text>
</comment>
<feature type="compositionally biased region" description="Acidic residues" evidence="5">
    <location>
        <begin position="684"/>
        <end position="713"/>
    </location>
</feature>
<dbReference type="Gene3D" id="3.40.50.1820">
    <property type="entry name" value="alpha/beta hydrolase"/>
    <property type="match status" value="1"/>
</dbReference>
<dbReference type="SUPFAM" id="SSF53474">
    <property type="entry name" value="alpha/beta-Hydrolases"/>
    <property type="match status" value="1"/>
</dbReference>
<dbReference type="SUPFAM" id="SSF82171">
    <property type="entry name" value="DPP6 N-terminal domain-like"/>
    <property type="match status" value="1"/>
</dbReference>
<organism evidence="7 8">
    <name type="scientific">Halolamina pelagica</name>
    <dbReference type="NCBI Taxonomy" id="699431"/>
    <lineage>
        <taxon>Archaea</taxon>
        <taxon>Methanobacteriati</taxon>
        <taxon>Methanobacteriota</taxon>
        <taxon>Stenosarchaea group</taxon>
        <taxon>Halobacteria</taxon>
        <taxon>Halobacteriales</taxon>
        <taxon>Haloferacaceae</taxon>
    </lineage>
</organism>
<keyword evidence="4" id="KW-0720">Serine protease</keyword>
<keyword evidence="7" id="KW-0031">Aminopeptidase</keyword>
<feature type="domain" description="Peptidase S9 prolyl oligopeptidase catalytic" evidence="6">
    <location>
        <begin position="467"/>
        <end position="673"/>
    </location>
</feature>
<dbReference type="PANTHER" id="PTHR42776:SF4">
    <property type="entry name" value="ACYLAMINO-ACID-RELEASING ENZYME"/>
    <property type="match status" value="1"/>
</dbReference>
<evidence type="ECO:0000256" key="3">
    <source>
        <dbReference type="ARBA" id="ARBA00022801"/>
    </source>
</evidence>
<evidence type="ECO:0000256" key="4">
    <source>
        <dbReference type="ARBA" id="ARBA00022825"/>
    </source>
</evidence>
<accession>A0A1I5SMM3</accession>
<protein>
    <submittedName>
        <fullName evidence="7">Dipeptidyl aminopeptidase/acylaminoacyl peptidase</fullName>
    </submittedName>
</protein>
<feature type="region of interest" description="Disordered" evidence="5">
    <location>
        <begin position="46"/>
        <end position="74"/>
    </location>
</feature>
<dbReference type="GO" id="GO:0004252">
    <property type="term" value="F:serine-type endopeptidase activity"/>
    <property type="evidence" value="ECO:0007669"/>
    <property type="project" value="TreeGrafter"/>
</dbReference>
<dbReference type="Gene3D" id="2.120.10.30">
    <property type="entry name" value="TolB, C-terminal domain"/>
    <property type="match status" value="2"/>
</dbReference>
<dbReference type="GO" id="GO:0006508">
    <property type="term" value="P:proteolysis"/>
    <property type="evidence" value="ECO:0007669"/>
    <property type="project" value="UniProtKB-KW"/>
</dbReference>
<dbReference type="AlphaFoldDB" id="A0A1I5SMM3"/>
<dbReference type="Proteomes" id="UP000183769">
    <property type="component" value="Unassembled WGS sequence"/>
</dbReference>
<keyword evidence="3" id="KW-0378">Hydrolase</keyword>
<name>A0A1I5SMM3_9EURY</name>
<dbReference type="InterPro" id="IPR029058">
    <property type="entry name" value="AB_hydrolase_fold"/>
</dbReference>
<reference evidence="8" key="1">
    <citation type="submission" date="2016-10" db="EMBL/GenBank/DDBJ databases">
        <authorList>
            <person name="Varghese N."/>
            <person name="Submissions S."/>
        </authorList>
    </citation>
    <scope>NUCLEOTIDE SEQUENCE [LARGE SCALE GENOMIC DNA]</scope>
    <source>
        <strain evidence="8">CGMCC 1.10329</strain>
    </source>
</reference>
<sequence>MARIEAADFHDIAKPGDVRLSPDGERVAFVRQIPDDDESYESTIHLVPSDGSEDPRQFTVSEGGDSQPRWSPSGDRLAFVSNRGKDDDRPQLWIIPVGGGEARQVTEVPAGVEGITWSPDGTRIAFTQSTTEDEREEGLDVDIGDEDEYERETPDPRVIDRTVYRSGQQYFDGTRSHVYVAHVGEGLADAADVAVDRVTDGDVDHNSPEWGDESTLYYTAQDVGEDPDDSHRYSIYAYDTDDESAGKVHESSGWGAGVAANADGEVAFLYSEEEQVSIQPTELKVVDADSGEVAWLTEELDRGLGYEAAPQWGPDGDRVYFSTPDEGKTSLWSAPSDAGEAPRRVVRPGAVSAAHVGDERVAFAMSEWAHPGDVFACERAHADAPGLDGGSGAERDDCVRLSELNADYFEDVSVQEPEELHFESEGGEIQGWTITPPEFDPEEEYPLAVEVHGGPHAMWTTAGTMWHEFQTLAARGYVVFWSNPRGSTGYGTDFMQAIERDWGDVTLTDVMAGVDLLTERDYVDADDVHLTGGSFGGYMTSWTVGQTDFFTSAVSQRGVYDLTGFYGSTDGAYALVEGDFDADPWEEPEFLWEQSPTGHAHNVETPTLVIHSEDDYRTPACTAELWYRMVRKQGTDTRFVLYPREGHELSRSGEPGHIVDRIERIARWFDGYSDHHDVPRALDRDDDDGLTAGEEDEDENGDDGDADSDETDE</sequence>
<dbReference type="Pfam" id="PF00326">
    <property type="entry name" value="Peptidase_S9"/>
    <property type="match status" value="1"/>
</dbReference>
<dbReference type="Pfam" id="PF07676">
    <property type="entry name" value="PD40"/>
    <property type="match status" value="2"/>
</dbReference>
<dbReference type="InterPro" id="IPR011042">
    <property type="entry name" value="6-blade_b-propeller_TolB-like"/>
</dbReference>
<dbReference type="InterPro" id="IPR011659">
    <property type="entry name" value="WD40"/>
</dbReference>
<keyword evidence="8" id="KW-1185">Reference proteome</keyword>
<dbReference type="GO" id="GO:0004177">
    <property type="term" value="F:aminopeptidase activity"/>
    <property type="evidence" value="ECO:0007669"/>
    <property type="project" value="UniProtKB-KW"/>
</dbReference>
<evidence type="ECO:0000259" key="6">
    <source>
        <dbReference type="Pfam" id="PF00326"/>
    </source>
</evidence>
<dbReference type="InterPro" id="IPR001375">
    <property type="entry name" value="Peptidase_S9_cat"/>
</dbReference>
<dbReference type="OrthoDB" id="25019at2157"/>
<dbReference type="EMBL" id="FOXI01000006">
    <property type="protein sequence ID" value="SFP71556.1"/>
    <property type="molecule type" value="Genomic_DNA"/>
</dbReference>
<evidence type="ECO:0000313" key="8">
    <source>
        <dbReference type="Proteomes" id="UP000183769"/>
    </source>
</evidence>
<feature type="region of interest" description="Disordered" evidence="5">
    <location>
        <begin position="676"/>
        <end position="713"/>
    </location>
</feature>